<protein>
    <recommendedName>
        <fullName evidence="3">ABM domain-containing protein</fullName>
    </recommendedName>
</protein>
<dbReference type="SUPFAM" id="SSF54909">
    <property type="entry name" value="Dimeric alpha+beta barrel"/>
    <property type="match status" value="1"/>
</dbReference>
<dbReference type="RefSeq" id="WP_051745230.1">
    <property type="nucleotide sequence ID" value="NZ_AZSP01000250.1"/>
</dbReference>
<evidence type="ECO:0008006" key="3">
    <source>
        <dbReference type="Google" id="ProtNLM"/>
    </source>
</evidence>
<reference evidence="1 2" key="1">
    <citation type="submission" date="2013-12" db="EMBL/GenBank/DDBJ databases">
        <title>Annotated genome of Streptomyces scopuliridis.</title>
        <authorList>
            <person name="Olson J.B."/>
        </authorList>
    </citation>
    <scope>NUCLEOTIDE SEQUENCE [LARGE SCALE GENOMIC DNA]</scope>
    <source>
        <strain evidence="1 2">RB72</strain>
    </source>
</reference>
<name>A0A2T7T1J4_9ACTN</name>
<accession>A0A2T7T1J4</accession>
<sequence length="227" mass="24156">MSQRTDALPLIDRDDVDAALVEVISVEGPERQRAVADAIAAHWRSAEWPAELVSASCYTSTDGNSVLTYAQWLSRAALRESLRREGSVSRGEPDWGVVGARSQGAVPFQLYRVVRGGALTDPAPVPECFPAAVFPMAGVEAGRQWIDGLLAAEEKAEGEERAYPGAIAANFHVGLDDGSVLVLSEWASEKEAAEHIDEVIQPLLEAAGGGDAGARYTHRLTFASSVG</sequence>
<dbReference type="AlphaFoldDB" id="A0A2T7T1J4"/>
<dbReference type="EMBL" id="AZSP01000250">
    <property type="protein sequence ID" value="PVE09020.1"/>
    <property type="molecule type" value="Genomic_DNA"/>
</dbReference>
<dbReference type="OrthoDB" id="4202896at2"/>
<gene>
    <name evidence="1" type="ORF">Y717_13580</name>
</gene>
<dbReference type="STRING" id="1440053.GCA_000718095_00031"/>
<organism evidence="1 2">
    <name type="scientific">Streptomyces scopuliridis RB72</name>
    <dbReference type="NCBI Taxonomy" id="1440053"/>
    <lineage>
        <taxon>Bacteria</taxon>
        <taxon>Bacillati</taxon>
        <taxon>Actinomycetota</taxon>
        <taxon>Actinomycetes</taxon>
        <taxon>Kitasatosporales</taxon>
        <taxon>Streptomycetaceae</taxon>
        <taxon>Streptomyces</taxon>
    </lineage>
</organism>
<evidence type="ECO:0000313" key="1">
    <source>
        <dbReference type="EMBL" id="PVE09020.1"/>
    </source>
</evidence>
<dbReference type="Gene3D" id="3.30.70.100">
    <property type="match status" value="2"/>
</dbReference>
<dbReference type="Proteomes" id="UP000245992">
    <property type="component" value="Unassembled WGS sequence"/>
</dbReference>
<evidence type="ECO:0000313" key="2">
    <source>
        <dbReference type="Proteomes" id="UP000245992"/>
    </source>
</evidence>
<comment type="caution">
    <text evidence="1">The sequence shown here is derived from an EMBL/GenBank/DDBJ whole genome shotgun (WGS) entry which is preliminary data.</text>
</comment>
<keyword evidence="2" id="KW-1185">Reference proteome</keyword>
<dbReference type="GeneID" id="95546824"/>
<proteinExistence type="predicted"/>
<dbReference type="InterPro" id="IPR011008">
    <property type="entry name" value="Dimeric_a/b-barrel"/>
</dbReference>